<dbReference type="Gene3D" id="3.80.10.10">
    <property type="entry name" value="Ribonuclease Inhibitor"/>
    <property type="match status" value="1"/>
</dbReference>
<proteinExistence type="predicted"/>
<accession>A0A5J4WPX3</accession>
<evidence type="ECO:0000313" key="3">
    <source>
        <dbReference type="Proteomes" id="UP000324800"/>
    </source>
</evidence>
<dbReference type="PROSITE" id="PS51450">
    <property type="entry name" value="LRR"/>
    <property type="match status" value="1"/>
</dbReference>
<evidence type="ECO:0000313" key="2">
    <source>
        <dbReference type="EMBL" id="KAA6397010.1"/>
    </source>
</evidence>
<dbReference type="EMBL" id="SNRW01001284">
    <property type="protein sequence ID" value="KAA6397010.1"/>
    <property type="molecule type" value="Genomic_DNA"/>
</dbReference>
<feature type="region of interest" description="Disordered" evidence="1">
    <location>
        <begin position="210"/>
        <end position="258"/>
    </location>
</feature>
<comment type="caution">
    <text evidence="2">The sequence shown here is derived from an EMBL/GenBank/DDBJ whole genome shotgun (WGS) entry which is preliminary data.</text>
</comment>
<dbReference type="PANTHER" id="PTHR46759:SF1">
    <property type="entry name" value="LEUCINE-RICH REPEAT-CONTAINING PROTEIN 72"/>
    <property type="match status" value="1"/>
</dbReference>
<feature type="compositionally biased region" description="Basic and acidic residues" evidence="1">
    <location>
        <begin position="229"/>
        <end position="258"/>
    </location>
</feature>
<reference evidence="2 3" key="1">
    <citation type="submission" date="2019-03" db="EMBL/GenBank/DDBJ databases">
        <title>Single cell metagenomics reveals metabolic interactions within the superorganism composed of flagellate Streblomastix strix and complex community of Bacteroidetes bacteria on its surface.</title>
        <authorList>
            <person name="Treitli S.C."/>
            <person name="Kolisko M."/>
            <person name="Husnik F."/>
            <person name="Keeling P."/>
            <person name="Hampl V."/>
        </authorList>
    </citation>
    <scope>NUCLEOTIDE SEQUENCE [LARGE SCALE GENOMIC DNA]</scope>
    <source>
        <strain evidence="2">ST1C</strain>
    </source>
</reference>
<dbReference type="InterPro" id="IPR042655">
    <property type="entry name" value="LRC72"/>
</dbReference>
<dbReference type="Pfam" id="PF14580">
    <property type="entry name" value="LRR_9"/>
    <property type="match status" value="1"/>
</dbReference>
<dbReference type="SUPFAM" id="SSF52058">
    <property type="entry name" value="L domain-like"/>
    <property type="match status" value="1"/>
</dbReference>
<dbReference type="AlphaFoldDB" id="A0A5J4WPX3"/>
<protein>
    <recommendedName>
        <fullName evidence="4">Leucine Rich Repeat family protein</fullName>
    </recommendedName>
</protein>
<dbReference type="InterPro" id="IPR032675">
    <property type="entry name" value="LRR_dom_sf"/>
</dbReference>
<evidence type="ECO:0008006" key="4">
    <source>
        <dbReference type="Google" id="ProtNLM"/>
    </source>
</evidence>
<dbReference type="InterPro" id="IPR001611">
    <property type="entry name" value="Leu-rich_rpt"/>
</dbReference>
<sequence length="432" mass="49774">METNKTTEVVFSGKGLVEIPPNLPRDTEVLWMNDNAITKITNIDHLYRLRQLHLDRNRIYSIGDSLSKHRDLETLSLSQNLLRDLDDIAESLSRFKNLKLLVVSEEERHNALVIATRQKQEALKAQIAAQQQQSKKQLSNNPSSDALTLQYSVAQITVPIQQATTTQAYKIEVQPKKHPYRKHLAFGTRLPEDLQPASYKLAHLPGQFKRSQSSSFAQRTGTYGTEMQESEREKEIKKEKKRLKEEKEEELRKEKGIKKKNDQSKSYYPLESNCTKLLSKDVAKIKSQRTFNEKMEVEKKRREELEQLRKQQPDFSKVPLPRALIPTIAPPTILFDDDAPIKPKPIPPKRKDYFTFRRLDDGQVYQAHNRNRIFASPDKQFWSRSVISSSSRSLGRAPSLGKARSLDAQQFIQVSQGKTTDLTQLLIESRSI</sequence>
<evidence type="ECO:0000256" key="1">
    <source>
        <dbReference type="SAM" id="MobiDB-lite"/>
    </source>
</evidence>
<feature type="compositionally biased region" description="Polar residues" evidence="1">
    <location>
        <begin position="210"/>
        <end position="227"/>
    </location>
</feature>
<name>A0A5J4WPX3_9EUKA</name>
<gene>
    <name evidence="2" type="ORF">EZS28_007462</name>
</gene>
<dbReference type="SMART" id="SM00365">
    <property type="entry name" value="LRR_SD22"/>
    <property type="match status" value="2"/>
</dbReference>
<dbReference type="Proteomes" id="UP000324800">
    <property type="component" value="Unassembled WGS sequence"/>
</dbReference>
<dbReference type="OrthoDB" id="1517790at2759"/>
<dbReference type="PANTHER" id="PTHR46759">
    <property type="entry name" value="LEUCINE-RICH REPEAT-CONTAINING PROTEIN 72"/>
    <property type="match status" value="1"/>
</dbReference>
<organism evidence="2 3">
    <name type="scientific">Streblomastix strix</name>
    <dbReference type="NCBI Taxonomy" id="222440"/>
    <lineage>
        <taxon>Eukaryota</taxon>
        <taxon>Metamonada</taxon>
        <taxon>Preaxostyla</taxon>
        <taxon>Oxymonadida</taxon>
        <taxon>Streblomastigidae</taxon>
        <taxon>Streblomastix</taxon>
    </lineage>
</organism>